<gene>
    <name evidence="2" type="ORF">US11_C0003G0031</name>
</gene>
<sequence>MKQLTKDDLLTQVKNEVVIQDYSKKPEIEGIKITEIKRYGGEDGTFEDLVRINESGYLELFPEFQLRQINRSKLIGNAIKAWHIHLNQEDIWYIPPEDHMMLGLWDVRENSSTKDLKMRVLMGTGAPKLVYIPRGVAHGVVNWSKKAGTIIYLVNNQFNLQNPDEYRLPWDKAGREFWEIEKG</sequence>
<dbReference type="InterPro" id="IPR011051">
    <property type="entry name" value="RmlC_Cupin_sf"/>
</dbReference>
<dbReference type="EMBL" id="LBRS01000003">
    <property type="protein sequence ID" value="KKQ01888.1"/>
    <property type="molecule type" value="Genomic_DNA"/>
</dbReference>
<dbReference type="Pfam" id="PF00908">
    <property type="entry name" value="dTDP_sugar_isom"/>
    <property type="match status" value="1"/>
</dbReference>
<evidence type="ECO:0000256" key="1">
    <source>
        <dbReference type="PIRSR" id="PIRSR600888-3"/>
    </source>
</evidence>
<evidence type="ECO:0008006" key="4">
    <source>
        <dbReference type="Google" id="ProtNLM"/>
    </source>
</evidence>
<comment type="caution">
    <text evidence="2">The sequence shown here is derived from an EMBL/GenBank/DDBJ whole genome shotgun (WGS) entry which is preliminary data.</text>
</comment>
<evidence type="ECO:0000313" key="2">
    <source>
        <dbReference type="EMBL" id="KKQ01888.1"/>
    </source>
</evidence>
<dbReference type="GO" id="GO:0000271">
    <property type="term" value="P:polysaccharide biosynthetic process"/>
    <property type="evidence" value="ECO:0007669"/>
    <property type="project" value="TreeGrafter"/>
</dbReference>
<dbReference type="GO" id="GO:0005829">
    <property type="term" value="C:cytosol"/>
    <property type="evidence" value="ECO:0007669"/>
    <property type="project" value="TreeGrafter"/>
</dbReference>
<dbReference type="Proteomes" id="UP000034344">
    <property type="component" value="Unassembled WGS sequence"/>
</dbReference>
<dbReference type="AlphaFoldDB" id="A0A0G0E4Q6"/>
<dbReference type="Gene3D" id="2.60.120.10">
    <property type="entry name" value="Jelly Rolls"/>
    <property type="match status" value="1"/>
</dbReference>
<dbReference type="InterPro" id="IPR014710">
    <property type="entry name" value="RmlC-like_jellyroll"/>
</dbReference>
<dbReference type="STRING" id="1618480.US11_C0003G0031"/>
<dbReference type="GO" id="GO:0019305">
    <property type="term" value="P:dTDP-rhamnose biosynthetic process"/>
    <property type="evidence" value="ECO:0007669"/>
    <property type="project" value="TreeGrafter"/>
</dbReference>
<protein>
    <recommendedName>
        <fullName evidence="4">dTDP-4-dehydrorhamnose 3,5-epimerase</fullName>
    </recommendedName>
</protein>
<accession>A0A0G0E4Q6</accession>
<dbReference type="SUPFAM" id="SSF51182">
    <property type="entry name" value="RmlC-like cupins"/>
    <property type="match status" value="1"/>
</dbReference>
<feature type="site" description="Participates in a stacking interaction with the thymidine ring of dTDP-4-oxo-6-deoxyglucose" evidence="1">
    <location>
        <position position="158"/>
    </location>
</feature>
<organism evidence="2 3">
    <name type="scientific">Candidatus Roizmanbacteria bacterium GW2011_GWA2_36_23</name>
    <dbReference type="NCBI Taxonomy" id="1618480"/>
    <lineage>
        <taxon>Bacteria</taxon>
        <taxon>Candidatus Roizmaniibacteriota</taxon>
    </lineage>
</organism>
<reference evidence="2 3" key="1">
    <citation type="journal article" date="2015" name="Nature">
        <title>rRNA introns, odd ribosomes, and small enigmatic genomes across a large radiation of phyla.</title>
        <authorList>
            <person name="Brown C.T."/>
            <person name="Hug L.A."/>
            <person name="Thomas B.C."/>
            <person name="Sharon I."/>
            <person name="Castelle C.J."/>
            <person name="Singh A."/>
            <person name="Wilkins M.J."/>
            <person name="Williams K.H."/>
            <person name="Banfield J.F."/>
        </authorList>
    </citation>
    <scope>NUCLEOTIDE SEQUENCE [LARGE SCALE GENOMIC DNA]</scope>
</reference>
<dbReference type="InterPro" id="IPR000888">
    <property type="entry name" value="RmlC-like"/>
</dbReference>
<proteinExistence type="predicted"/>
<evidence type="ECO:0000313" key="3">
    <source>
        <dbReference type="Proteomes" id="UP000034344"/>
    </source>
</evidence>
<name>A0A0G0E4Q6_9BACT</name>
<dbReference type="GO" id="GO:0008830">
    <property type="term" value="F:dTDP-4-dehydrorhamnose 3,5-epimerase activity"/>
    <property type="evidence" value="ECO:0007669"/>
    <property type="project" value="InterPro"/>
</dbReference>
<dbReference type="PANTHER" id="PTHR21047">
    <property type="entry name" value="DTDP-6-DEOXY-D-GLUCOSE-3,5 EPIMERASE"/>
    <property type="match status" value="1"/>
</dbReference>
<dbReference type="PANTHER" id="PTHR21047:SF2">
    <property type="entry name" value="THYMIDINE DIPHOSPHO-4-KETO-RHAMNOSE 3,5-EPIMERASE"/>
    <property type="match status" value="1"/>
</dbReference>